<protein>
    <recommendedName>
        <fullName evidence="10">Dolichyl-diphosphooligosaccharide--protein glycosyltransferase subunit 2</fullName>
    </recommendedName>
</protein>
<dbReference type="EMBL" id="JAUCMV010000004">
    <property type="protein sequence ID" value="KAK0401608.1"/>
    <property type="molecule type" value="Genomic_DNA"/>
</dbReference>
<feature type="domain" description="AMP-dependent synthetase/ligase" evidence="4">
    <location>
        <begin position="296"/>
        <end position="624"/>
    </location>
</feature>
<keyword evidence="2" id="KW-0812">Transmembrane</keyword>
<dbReference type="PROSITE" id="PS00455">
    <property type="entry name" value="AMP_BINDING"/>
    <property type="match status" value="1"/>
</dbReference>
<accession>A0AA39HB49</accession>
<dbReference type="InterPro" id="IPR042099">
    <property type="entry name" value="ANL_N_sf"/>
</dbReference>
<evidence type="ECO:0000256" key="2">
    <source>
        <dbReference type="SAM" id="Phobius"/>
    </source>
</evidence>
<feature type="transmembrane region" description="Helical" evidence="2">
    <location>
        <begin position="350"/>
        <end position="368"/>
    </location>
</feature>
<proteinExistence type="inferred from homology"/>
<dbReference type="Pfam" id="PF13193">
    <property type="entry name" value="AMP-binding_C"/>
    <property type="match status" value="1"/>
</dbReference>
<dbReference type="InterPro" id="IPR056790">
    <property type="entry name" value="Ribophorin_II_C"/>
</dbReference>
<dbReference type="PANTHER" id="PTHR43201">
    <property type="entry name" value="ACYL-COA SYNTHETASE"/>
    <property type="match status" value="1"/>
</dbReference>
<dbReference type="Pfam" id="PF00501">
    <property type="entry name" value="AMP-binding"/>
    <property type="match status" value="1"/>
</dbReference>
<dbReference type="AlphaFoldDB" id="A0AA39HB49"/>
<evidence type="ECO:0000259" key="4">
    <source>
        <dbReference type="Pfam" id="PF00501"/>
    </source>
</evidence>
<keyword evidence="9" id="KW-1185">Reference proteome</keyword>
<dbReference type="Proteomes" id="UP001175271">
    <property type="component" value="Unassembled WGS sequence"/>
</dbReference>
<dbReference type="PANTHER" id="PTHR43201:SF8">
    <property type="entry name" value="ACYL-COA SYNTHETASE FAMILY MEMBER 3"/>
    <property type="match status" value="1"/>
</dbReference>
<dbReference type="NCBIfam" id="NF005702">
    <property type="entry name" value="PRK07514.1"/>
    <property type="match status" value="1"/>
</dbReference>
<feature type="transmembrane region" description="Helical" evidence="2">
    <location>
        <begin position="256"/>
        <end position="274"/>
    </location>
</feature>
<dbReference type="InterPro" id="IPR025110">
    <property type="entry name" value="AMP-bd_C"/>
</dbReference>
<sequence length="770" mass="85553">MSRASLLSLIVASALVSLALAAAGKTEITLGNIQYQLGEDSTSTWNSVKLNEKLTTIPALTQHGSLSIKFAVNDKATGKPFPVHQAFVAFVHAETLQEIIFIAELDPANVYVAEIDLKKERDQFHGLSGVYNVRLIIGDFAVPLGINWNLMDVKVTVPKVAAPVVKKSQQIIYEKLPEINHIFREPEARPPQVVSTAFTFICLAPFALLIILWLRVGINFESGNVSIWTIPFFAGFGGIFVLYTMFWLQLNMFQTLNYLFFIGSATFFFGNRLLRVVAAQRKSQNVLATFGLFRPSDGVAVVAERNEVYSYNDLAAKVGRYSALLNGKYGLKKGDRILARTSKSVDNMSLYLASLAVGAMYIPLNPAYTAKETNHFVKDAEPTIFVTSTMESDEVFRDSVKYVLDERVVASEASKMSPILDMEYVKEDDVAVVCYTSGTTGLPKGAMITHGNLSAGGQALAHAWQFTKKDRLLHMLPFYHVHGMFLSLSCTLISKSTVIFRPKFTMEDALRWMPDSTVFMGVPTFYSRLLHSTHFDADFTRHMRLFVSGSAPLSLPLWQEFRQRTGKAILERYGMTEAMVICSNPYDAPRKPGTVGPALEGAEVRLGTDGVVEVKSPSIFKGYWRLPEKTKKEFTSDGFFITGDNGAIDSEGYVTILGRNKDLVISGGLNVYPKEIEDVFDAVEFVKESAIIGCPHSDFGEAVVAVCAVDRAEIEKLNGKAEDFLKNYASNELATYKRPKKYVFVDVLPRNSMGKVQKKVLRETYQNLFA</sequence>
<evidence type="ECO:0000313" key="8">
    <source>
        <dbReference type="EMBL" id="KAK0401608.1"/>
    </source>
</evidence>
<dbReference type="GO" id="GO:0006631">
    <property type="term" value="P:fatty acid metabolic process"/>
    <property type="evidence" value="ECO:0007669"/>
    <property type="project" value="TreeGrafter"/>
</dbReference>
<keyword evidence="3" id="KW-0732">Signal</keyword>
<feature type="transmembrane region" description="Helical" evidence="2">
    <location>
        <begin position="193"/>
        <end position="214"/>
    </location>
</feature>
<feature type="domain" description="AMP-binding enzyme C-terminal" evidence="5">
    <location>
        <begin position="675"/>
        <end position="755"/>
    </location>
</feature>
<dbReference type="Gene3D" id="3.40.50.12780">
    <property type="entry name" value="N-terminal domain of ligase-like"/>
    <property type="match status" value="1"/>
</dbReference>
<comment type="similarity">
    <text evidence="1">Belongs to the ATP-dependent AMP-binding enzyme family.</text>
</comment>
<dbReference type="Gene3D" id="3.30.300.30">
    <property type="match status" value="1"/>
</dbReference>
<keyword evidence="2" id="KW-1133">Transmembrane helix</keyword>
<organism evidence="8 9">
    <name type="scientific">Steinernema hermaphroditum</name>
    <dbReference type="NCBI Taxonomy" id="289476"/>
    <lineage>
        <taxon>Eukaryota</taxon>
        <taxon>Metazoa</taxon>
        <taxon>Ecdysozoa</taxon>
        <taxon>Nematoda</taxon>
        <taxon>Chromadorea</taxon>
        <taxon>Rhabditida</taxon>
        <taxon>Tylenchina</taxon>
        <taxon>Panagrolaimomorpha</taxon>
        <taxon>Strongyloidoidea</taxon>
        <taxon>Steinernematidae</taxon>
        <taxon>Steinernema</taxon>
    </lineage>
</organism>
<evidence type="ECO:0000259" key="5">
    <source>
        <dbReference type="Pfam" id="PF13193"/>
    </source>
</evidence>
<feature type="chain" id="PRO_5044262993" description="Dolichyl-diphosphooligosaccharide--protein glycosyltransferase subunit 2" evidence="3">
    <location>
        <begin position="22"/>
        <end position="770"/>
    </location>
</feature>
<name>A0AA39HB49_9BILA</name>
<evidence type="ECO:0000256" key="1">
    <source>
        <dbReference type="ARBA" id="ARBA00006432"/>
    </source>
</evidence>
<feature type="signal peptide" evidence="3">
    <location>
        <begin position="1"/>
        <end position="21"/>
    </location>
</feature>
<dbReference type="Pfam" id="PF25147">
    <property type="entry name" value="Ribophorin_II_C"/>
    <property type="match status" value="1"/>
</dbReference>
<dbReference type="CDD" id="cd05941">
    <property type="entry name" value="MCS"/>
    <property type="match status" value="1"/>
</dbReference>
<evidence type="ECO:0000256" key="3">
    <source>
        <dbReference type="SAM" id="SignalP"/>
    </source>
</evidence>
<feature type="domain" description="Ribophorin II C-terminal" evidence="7">
    <location>
        <begin position="183"/>
        <end position="281"/>
    </location>
</feature>
<evidence type="ECO:0000259" key="6">
    <source>
        <dbReference type="Pfam" id="PF23860"/>
    </source>
</evidence>
<keyword evidence="2" id="KW-0472">Membrane</keyword>
<dbReference type="GO" id="GO:0031956">
    <property type="term" value="F:medium-chain fatty acid-CoA ligase activity"/>
    <property type="evidence" value="ECO:0007669"/>
    <property type="project" value="TreeGrafter"/>
</dbReference>
<reference evidence="8" key="1">
    <citation type="submission" date="2023-06" db="EMBL/GenBank/DDBJ databases">
        <title>Genomic analysis of the entomopathogenic nematode Steinernema hermaphroditum.</title>
        <authorList>
            <person name="Schwarz E.M."/>
            <person name="Heppert J.K."/>
            <person name="Baniya A."/>
            <person name="Schwartz H.T."/>
            <person name="Tan C.-H."/>
            <person name="Antoshechkin I."/>
            <person name="Sternberg P.W."/>
            <person name="Goodrich-Blair H."/>
            <person name="Dillman A.R."/>
        </authorList>
    </citation>
    <scope>NUCLEOTIDE SEQUENCE</scope>
    <source>
        <strain evidence="8">PS9179</strain>
        <tissue evidence="8">Whole animal</tissue>
    </source>
</reference>
<dbReference type="InterPro" id="IPR020845">
    <property type="entry name" value="AMP-binding_CS"/>
</dbReference>
<dbReference type="InterPro" id="IPR055374">
    <property type="entry name" value="Ribophorin_II_3rd"/>
</dbReference>
<evidence type="ECO:0000259" key="7">
    <source>
        <dbReference type="Pfam" id="PF25147"/>
    </source>
</evidence>
<comment type="caution">
    <text evidence="8">The sequence shown here is derived from an EMBL/GenBank/DDBJ whole genome shotgun (WGS) entry which is preliminary data.</text>
</comment>
<evidence type="ECO:0000313" key="9">
    <source>
        <dbReference type="Proteomes" id="UP001175271"/>
    </source>
</evidence>
<feature type="domain" description="Ribophorin II third" evidence="6">
    <location>
        <begin position="43"/>
        <end position="155"/>
    </location>
</feature>
<gene>
    <name evidence="8" type="ORF">QR680_015873</name>
</gene>
<dbReference type="InterPro" id="IPR045851">
    <property type="entry name" value="AMP-bd_C_sf"/>
</dbReference>
<dbReference type="Pfam" id="PF23860">
    <property type="entry name" value="Ribophorin_II_3rd"/>
    <property type="match status" value="1"/>
</dbReference>
<dbReference type="SUPFAM" id="SSF56801">
    <property type="entry name" value="Acetyl-CoA synthetase-like"/>
    <property type="match status" value="1"/>
</dbReference>
<dbReference type="InterPro" id="IPR000873">
    <property type="entry name" value="AMP-dep_synth/lig_dom"/>
</dbReference>
<feature type="transmembrane region" description="Helical" evidence="2">
    <location>
        <begin position="226"/>
        <end position="250"/>
    </location>
</feature>
<evidence type="ECO:0008006" key="10">
    <source>
        <dbReference type="Google" id="ProtNLM"/>
    </source>
</evidence>